<dbReference type="InterPro" id="IPR029058">
    <property type="entry name" value="AB_hydrolase_fold"/>
</dbReference>
<dbReference type="PhylomeDB" id="A0A060TDI9"/>
<dbReference type="InterPro" id="IPR020422">
    <property type="entry name" value="TYR_PHOSPHATASE_DUAL_dom"/>
</dbReference>
<dbReference type="InterPro" id="IPR000340">
    <property type="entry name" value="Dual-sp_phosphatase_cat-dom"/>
</dbReference>
<dbReference type="CDD" id="cd14502">
    <property type="entry name" value="RNA_5'-triphosphatase"/>
    <property type="match status" value="1"/>
</dbReference>
<dbReference type="GO" id="GO:0004721">
    <property type="term" value="F:phosphoprotein phosphatase activity"/>
    <property type="evidence" value="ECO:0007669"/>
    <property type="project" value="UniProtKB-KW"/>
</dbReference>
<dbReference type="Pfam" id="PF00561">
    <property type="entry name" value="Abhydrolase_1"/>
    <property type="match status" value="1"/>
</dbReference>
<dbReference type="PANTHER" id="PTHR43798:SF5">
    <property type="entry name" value="MONOACYLGLYCEROL LIPASE ABHD6"/>
    <property type="match status" value="1"/>
</dbReference>
<dbReference type="PANTHER" id="PTHR43798">
    <property type="entry name" value="MONOACYLGLYCEROL LIPASE"/>
    <property type="match status" value="1"/>
</dbReference>
<dbReference type="SUPFAM" id="SSF53474">
    <property type="entry name" value="alpha/beta-Hydrolases"/>
    <property type="match status" value="1"/>
</dbReference>
<organism evidence="4">
    <name type="scientific">Blastobotrys adeninivorans</name>
    <name type="common">Yeast</name>
    <name type="synonym">Arxula adeninivorans</name>
    <dbReference type="NCBI Taxonomy" id="409370"/>
    <lineage>
        <taxon>Eukaryota</taxon>
        <taxon>Fungi</taxon>
        <taxon>Dikarya</taxon>
        <taxon>Ascomycota</taxon>
        <taxon>Saccharomycotina</taxon>
        <taxon>Dipodascomycetes</taxon>
        <taxon>Dipodascales</taxon>
        <taxon>Trichomonascaceae</taxon>
        <taxon>Blastobotrys</taxon>
    </lineage>
</organism>
<sequence length="509" mass="57369">MGFGLLKSLFVWDELEAKVLAGEGDSPLVRKHSSFRTISLPSGQSIHLRILKVPHYKGHKLPDLPVVLFIHGLGGQLNQFEFLFDYFSHFATSISVDLPGHGKSEYKCDWNLYSQDTLVAILESVLKSVASEFKEVVLVGHSMGTVLAVKLARKLGIRCRGVVAICPVSHVDPGLEKMQPMLGYLPAPIFDIFRAMDRQGGLHSPSVNRMIGEIEDPERDVAVRTKQLRWNLQVRTKAWMRTAYNFRALDPSEWVLNCPLYLLGASKDQVTPESHIDDILSFVKGGREAIEHTVITDAGHGCMIERPQLVCGLVGDFIKDFVDAKLSLSWQLAFFAAKSDKWSLKNEAKWRSVQSVGSRLSGAPLRAMKTLRQDDAEHSPALLEKGYPDITDIIDISHEAPPYDPETLTRIVYHKFPTVSKIPPTVEEVKGFIKLVDECLQKSKATHPDPVVVIHCHYGFNRTGFFICCYLIERLGFSIEEAVRVFKQAREPGIKHPHFIDELYVRYER</sequence>
<dbReference type="PROSITE" id="PS50056">
    <property type="entry name" value="TYR_PHOSPHATASE_2"/>
    <property type="match status" value="1"/>
</dbReference>
<keyword evidence="2" id="KW-0904">Protein phosphatase</keyword>
<dbReference type="InterPro" id="IPR003595">
    <property type="entry name" value="Tyr_Pase_cat"/>
</dbReference>
<evidence type="ECO:0000256" key="1">
    <source>
        <dbReference type="ARBA" id="ARBA00022801"/>
    </source>
</evidence>
<dbReference type="EMBL" id="HG937694">
    <property type="protein sequence ID" value="CDP38859.1"/>
    <property type="molecule type" value="Genomic_DNA"/>
</dbReference>
<keyword evidence="1" id="KW-0378">Hydrolase</keyword>
<dbReference type="Gene3D" id="3.90.190.10">
    <property type="entry name" value="Protein tyrosine phosphatase superfamily"/>
    <property type="match status" value="1"/>
</dbReference>
<dbReference type="FunFam" id="3.90.190.10:FF:000090">
    <property type="entry name" value="Dual specificity phosphatase catalytic domain protein"/>
    <property type="match status" value="1"/>
</dbReference>
<dbReference type="SMART" id="SM00404">
    <property type="entry name" value="PTPc_motif"/>
    <property type="match status" value="1"/>
</dbReference>
<gene>
    <name evidence="4" type="ORF">GNLVRS02_ARAD1D44264g</name>
</gene>
<dbReference type="Pfam" id="PF00782">
    <property type="entry name" value="DSPc"/>
    <property type="match status" value="1"/>
</dbReference>
<dbReference type="InterPro" id="IPR050266">
    <property type="entry name" value="AB_hydrolase_sf"/>
</dbReference>
<evidence type="ECO:0000256" key="2">
    <source>
        <dbReference type="ARBA" id="ARBA00022912"/>
    </source>
</evidence>
<dbReference type="PROSITE" id="PS00383">
    <property type="entry name" value="TYR_PHOSPHATASE_1"/>
    <property type="match status" value="1"/>
</dbReference>
<evidence type="ECO:0000259" key="3">
    <source>
        <dbReference type="PROSITE" id="PS50056"/>
    </source>
</evidence>
<dbReference type="InterPro" id="IPR000387">
    <property type="entry name" value="Tyr_Pase_dom"/>
</dbReference>
<accession>A0A060TDI9</accession>
<reference evidence="4" key="2">
    <citation type="submission" date="2014-06" db="EMBL/GenBank/DDBJ databases">
        <title>The complete genome of Blastobotrys (Arxula) adeninivorans LS3 - a yeast of biotechnological interest.</title>
        <authorList>
            <person name="Kunze G."/>
            <person name="Gaillardin C."/>
            <person name="Czernicka M."/>
            <person name="Durrens P."/>
            <person name="Martin T."/>
            <person name="Boer E."/>
            <person name="Gabaldon T."/>
            <person name="Cruz J."/>
            <person name="Talla E."/>
            <person name="Marck C."/>
            <person name="Goffeau A."/>
            <person name="Barbe V."/>
            <person name="Baret P."/>
            <person name="Baronian K."/>
            <person name="Beier S."/>
            <person name="Bleykasten C."/>
            <person name="Bode R."/>
            <person name="Casaregola S."/>
            <person name="Despons L."/>
            <person name="Fairhead C."/>
            <person name="Giersberg M."/>
            <person name="Gierski P."/>
            <person name="Hahnel U."/>
            <person name="Hartmann A."/>
            <person name="Jankowska D."/>
            <person name="Jubin C."/>
            <person name="Jung P."/>
            <person name="Lafontaine I."/>
            <person name="Leh-Louis V."/>
            <person name="Lemaire M."/>
            <person name="Marcet-Houben M."/>
            <person name="Mascher M."/>
            <person name="Morel G."/>
            <person name="Richard G.-F."/>
            <person name="Riechen J."/>
            <person name="Sacerdot C."/>
            <person name="Sarkar A."/>
            <person name="Savel G."/>
            <person name="Schacherer J."/>
            <person name="Sherman D."/>
            <person name="Straub M.-L."/>
            <person name="Stein N."/>
            <person name="Thierry A."/>
            <person name="Trautwein-Schult A."/>
            <person name="Westhof E."/>
            <person name="Worch S."/>
            <person name="Dujon B."/>
            <person name="Souciet J.-L."/>
            <person name="Wincker P."/>
            <person name="Scholz U."/>
            <person name="Neuveglise N."/>
        </authorList>
    </citation>
    <scope>NUCLEOTIDE SEQUENCE</scope>
    <source>
        <strain evidence="4">LS3</strain>
    </source>
</reference>
<reference evidence="4" key="1">
    <citation type="submission" date="2014-02" db="EMBL/GenBank/DDBJ databases">
        <authorList>
            <person name="Genoscope - CEA"/>
        </authorList>
    </citation>
    <scope>NUCLEOTIDE SEQUENCE</scope>
    <source>
        <strain evidence="4">LS3</strain>
    </source>
</reference>
<dbReference type="InterPro" id="IPR000073">
    <property type="entry name" value="AB_hydrolase_1"/>
</dbReference>
<dbReference type="InterPro" id="IPR016130">
    <property type="entry name" value="Tyr_Pase_AS"/>
</dbReference>
<dbReference type="GO" id="GO:0046464">
    <property type="term" value="P:acylglycerol catabolic process"/>
    <property type="evidence" value="ECO:0007669"/>
    <property type="project" value="TreeGrafter"/>
</dbReference>
<dbReference type="SUPFAM" id="SSF52799">
    <property type="entry name" value="(Phosphotyrosine protein) phosphatases II"/>
    <property type="match status" value="1"/>
</dbReference>
<dbReference type="AlphaFoldDB" id="A0A060TDI9"/>
<dbReference type="GO" id="GO:0016020">
    <property type="term" value="C:membrane"/>
    <property type="evidence" value="ECO:0007669"/>
    <property type="project" value="TreeGrafter"/>
</dbReference>
<name>A0A060TDI9_BLAAD</name>
<proteinExistence type="predicted"/>
<protein>
    <submittedName>
        <fullName evidence="4">ARAD1D44264p</fullName>
    </submittedName>
</protein>
<feature type="domain" description="Tyrosine specific protein phosphatases" evidence="3">
    <location>
        <begin position="430"/>
        <end position="490"/>
    </location>
</feature>
<dbReference type="Gene3D" id="3.40.50.1820">
    <property type="entry name" value="alpha/beta hydrolase"/>
    <property type="match status" value="1"/>
</dbReference>
<dbReference type="GO" id="GO:0047372">
    <property type="term" value="F:monoacylglycerol lipase activity"/>
    <property type="evidence" value="ECO:0007669"/>
    <property type="project" value="TreeGrafter"/>
</dbReference>
<evidence type="ECO:0000313" key="4">
    <source>
        <dbReference type="EMBL" id="CDP38859.1"/>
    </source>
</evidence>
<dbReference type="InterPro" id="IPR029021">
    <property type="entry name" value="Prot-tyrosine_phosphatase-like"/>
</dbReference>
<dbReference type="SMART" id="SM00195">
    <property type="entry name" value="DSPc"/>
    <property type="match status" value="1"/>
</dbReference>